<evidence type="ECO:0000313" key="5">
    <source>
        <dbReference type="Proteomes" id="UP000532746"/>
    </source>
</evidence>
<keyword evidence="3" id="KW-0812">Transmembrane</keyword>
<organism evidence="4 5">
    <name type="scientific">Hymenobacter luteus</name>
    <dbReference type="NCBI Taxonomy" id="1411122"/>
    <lineage>
        <taxon>Bacteria</taxon>
        <taxon>Pseudomonadati</taxon>
        <taxon>Bacteroidota</taxon>
        <taxon>Cytophagia</taxon>
        <taxon>Cytophagales</taxon>
        <taxon>Hymenobacteraceae</taxon>
        <taxon>Hymenobacter</taxon>
    </lineage>
</organism>
<dbReference type="InterPro" id="IPR011990">
    <property type="entry name" value="TPR-like_helical_dom_sf"/>
</dbReference>
<sequence>MSKIPFTGKSQQARQQQAQRAVPSADPLQPAEAYNPEHPLLEDPDALAIRLAESEDFVRRNKNVLLGLLAVVVLAVVGGFGYYLWRGSQDSKGQAALFQAVNYWEADSLQKAMKGDGRNLGLERVASEYSGTDAGNLANFYAGVAALKQGQYQQAIDYLEDFSSNDYLVQARAYALLGDAHLELNQAKEAANFYNKAANHNANEYLSPAYLLKEATACELGKDNEGAIAAYDKILADYPASAEATEAKQYKARAEALAGK</sequence>
<feature type="repeat" description="TPR" evidence="1">
    <location>
        <begin position="171"/>
        <end position="204"/>
    </location>
</feature>
<keyword evidence="5" id="KW-1185">Reference proteome</keyword>
<keyword evidence="1" id="KW-0802">TPR repeat</keyword>
<reference evidence="4 5" key="1">
    <citation type="submission" date="2020-08" db="EMBL/GenBank/DDBJ databases">
        <title>Genomic Encyclopedia of Type Strains, Phase IV (KMG-IV): sequencing the most valuable type-strain genomes for metagenomic binning, comparative biology and taxonomic classification.</title>
        <authorList>
            <person name="Goeker M."/>
        </authorList>
    </citation>
    <scope>NUCLEOTIDE SEQUENCE [LARGE SCALE GENOMIC DNA]</scope>
    <source>
        <strain evidence="4 5">DSM 26718</strain>
    </source>
</reference>
<proteinExistence type="predicted"/>
<gene>
    <name evidence="4" type="ORF">HNQ93_003966</name>
</gene>
<comment type="caution">
    <text evidence="4">The sequence shown here is derived from an EMBL/GenBank/DDBJ whole genome shotgun (WGS) entry which is preliminary data.</text>
</comment>
<keyword evidence="3" id="KW-1133">Transmembrane helix</keyword>
<accession>A0A7W9WDF6</accession>
<dbReference type="SUPFAM" id="SSF48452">
    <property type="entry name" value="TPR-like"/>
    <property type="match status" value="1"/>
</dbReference>
<feature type="region of interest" description="Disordered" evidence="2">
    <location>
        <begin position="1"/>
        <end position="39"/>
    </location>
</feature>
<dbReference type="Pfam" id="PF13174">
    <property type="entry name" value="TPR_6"/>
    <property type="match status" value="2"/>
</dbReference>
<dbReference type="InterPro" id="IPR019734">
    <property type="entry name" value="TPR_rpt"/>
</dbReference>
<dbReference type="Gene3D" id="1.25.40.10">
    <property type="entry name" value="Tetratricopeptide repeat domain"/>
    <property type="match status" value="1"/>
</dbReference>
<dbReference type="AlphaFoldDB" id="A0A7W9WDF6"/>
<evidence type="ECO:0000256" key="3">
    <source>
        <dbReference type="SAM" id="Phobius"/>
    </source>
</evidence>
<name>A0A7W9WDF6_9BACT</name>
<feature type="compositionally biased region" description="Low complexity" evidence="2">
    <location>
        <begin position="11"/>
        <end position="21"/>
    </location>
</feature>
<dbReference type="EMBL" id="JACHGG010000008">
    <property type="protein sequence ID" value="MBB6061088.1"/>
    <property type="molecule type" value="Genomic_DNA"/>
</dbReference>
<evidence type="ECO:0000256" key="1">
    <source>
        <dbReference type="PROSITE-ProRule" id="PRU00339"/>
    </source>
</evidence>
<dbReference type="Proteomes" id="UP000532746">
    <property type="component" value="Unassembled WGS sequence"/>
</dbReference>
<keyword evidence="3" id="KW-0472">Membrane</keyword>
<dbReference type="RefSeq" id="WP_183405288.1">
    <property type="nucleotide sequence ID" value="NZ_JACHGG010000008.1"/>
</dbReference>
<protein>
    <submittedName>
        <fullName evidence="4">Tetratricopeptide (TPR) repeat protein</fullName>
    </submittedName>
</protein>
<dbReference type="PROSITE" id="PS50005">
    <property type="entry name" value="TPR"/>
    <property type="match status" value="1"/>
</dbReference>
<evidence type="ECO:0000256" key="2">
    <source>
        <dbReference type="SAM" id="MobiDB-lite"/>
    </source>
</evidence>
<evidence type="ECO:0000313" key="4">
    <source>
        <dbReference type="EMBL" id="MBB6061088.1"/>
    </source>
</evidence>
<feature type="transmembrane region" description="Helical" evidence="3">
    <location>
        <begin position="64"/>
        <end position="85"/>
    </location>
</feature>